<dbReference type="EMBL" id="GL883008">
    <property type="protein sequence ID" value="EGG23227.1"/>
    <property type="molecule type" value="Genomic_DNA"/>
</dbReference>
<feature type="compositionally biased region" description="Low complexity" evidence="3">
    <location>
        <begin position="303"/>
        <end position="317"/>
    </location>
</feature>
<dbReference type="OMA" id="PNLKGHA"/>
<feature type="compositionally biased region" description="Basic residues" evidence="3">
    <location>
        <begin position="435"/>
        <end position="450"/>
    </location>
</feature>
<feature type="region of interest" description="Disordered" evidence="3">
    <location>
        <begin position="303"/>
        <end position="467"/>
    </location>
</feature>
<dbReference type="InterPro" id="IPR003124">
    <property type="entry name" value="WH2_dom"/>
</dbReference>
<reference evidence="6" key="1">
    <citation type="journal article" date="2011" name="Genome Res.">
        <title>Phylogeny-wide analysis of social amoeba genomes highlights ancient origins for complex intercellular communication.</title>
        <authorList>
            <person name="Heidel A.J."/>
            <person name="Lawal H.M."/>
            <person name="Felder M."/>
            <person name="Schilde C."/>
            <person name="Helps N.R."/>
            <person name="Tunggal B."/>
            <person name="Rivero F."/>
            <person name="John U."/>
            <person name="Schleicher M."/>
            <person name="Eichinger L."/>
            <person name="Platzer M."/>
            <person name="Noegel A.A."/>
            <person name="Schaap P."/>
            <person name="Gloeckner G."/>
        </authorList>
    </citation>
    <scope>NUCLEOTIDE SEQUENCE [LARGE SCALE GENOMIC DNA]</scope>
    <source>
        <strain evidence="6">SH3</strain>
    </source>
</reference>
<sequence length="467" mass="51260">MSAQIYQVPVVCNGLREPESIAQIVDALDKLDKVFNDVYTTINSRIQRERGRMESVTGRLNNVQYRVNQVVGSKSAITVFSSARYPTEKKWPDYSPLHADKSKAPFKPSHYHLHGIPFKRNDDNYLEVNDLVFIEKSIDSAGREILATEGLGHLPGHIPSVSNLLLFNTQENPYKKYTNTLDNLQGVQSDAVPQVRTDSKKKKLQAAPVTVEKGDVLPAMEGTNVNYKTVINPAELPTYDFPSALPLRGVAENIGWVVDNLSTIAPSNQVSAALPIFDGQQPSADNYTEPVAATQSVAVQQPQQPTQQIAQQSQQQSNMGMGMMAPQQPVTTNQQPPIYTNHTTTPIQPNIPTSIPATLVHGGDDDDDDDNDEQTSNGSPIGNLLADIRKGHKNRLKKVEVKGGGDDDEDQDEDDKPPPKKGGGDVMSDLFLALSRRRSSIAATKKKGKKQVSDSEGSDDDNEDWKV</sequence>
<dbReference type="InterPro" id="IPR021854">
    <property type="entry name" value="WASH1_WAHD"/>
</dbReference>
<dbReference type="GO" id="GO:0071203">
    <property type="term" value="C:WASH complex"/>
    <property type="evidence" value="ECO:0007669"/>
    <property type="project" value="InterPro"/>
</dbReference>
<evidence type="ECO:0000256" key="2">
    <source>
        <dbReference type="ARBA" id="ARBA00023203"/>
    </source>
</evidence>
<dbReference type="AlphaFoldDB" id="F4PL05"/>
<feature type="compositionally biased region" description="Acidic residues" evidence="3">
    <location>
        <begin position="456"/>
        <end position="467"/>
    </location>
</feature>
<name>F4PL05_CACFS</name>
<dbReference type="RefSeq" id="XP_004361078.1">
    <property type="nucleotide sequence ID" value="XM_004361021.1"/>
</dbReference>
<dbReference type="Proteomes" id="UP000007797">
    <property type="component" value="Unassembled WGS sequence"/>
</dbReference>
<evidence type="ECO:0000313" key="6">
    <source>
        <dbReference type="Proteomes" id="UP000007797"/>
    </source>
</evidence>
<dbReference type="GO" id="GO:0003779">
    <property type="term" value="F:actin binding"/>
    <property type="evidence" value="ECO:0007669"/>
    <property type="project" value="UniProtKB-KW"/>
</dbReference>
<keyword evidence="2" id="KW-0009">Actin-binding</keyword>
<evidence type="ECO:0000313" key="5">
    <source>
        <dbReference type="EMBL" id="EGG23227.1"/>
    </source>
</evidence>
<dbReference type="GO" id="GO:0043015">
    <property type="term" value="F:gamma-tubulin binding"/>
    <property type="evidence" value="ECO:0007669"/>
    <property type="project" value="TreeGrafter"/>
</dbReference>
<dbReference type="GeneID" id="14874922"/>
<dbReference type="GO" id="GO:0006887">
    <property type="term" value="P:exocytosis"/>
    <property type="evidence" value="ECO:0007669"/>
    <property type="project" value="TreeGrafter"/>
</dbReference>
<organism evidence="5 6">
    <name type="scientific">Cavenderia fasciculata</name>
    <name type="common">Slime mold</name>
    <name type="synonym">Dictyostelium fasciculatum</name>
    <dbReference type="NCBI Taxonomy" id="261658"/>
    <lineage>
        <taxon>Eukaryota</taxon>
        <taxon>Amoebozoa</taxon>
        <taxon>Evosea</taxon>
        <taxon>Eumycetozoa</taxon>
        <taxon>Dictyostelia</taxon>
        <taxon>Acytosteliales</taxon>
        <taxon>Cavenderiaceae</taxon>
        <taxon>Cavenderia</taxon>
    </lineage>
</organism>
<dbReference type="GO" id="GO:0043014">
    <property type="term" value="F:alpha-tubulin binding"/>
    <property type="evidence" value="ECO:0007669"/>
    <property type="project" value="InterPro"/>
</dbReference>
<feature type="domain" description="WH2" evidence="4">
    <location>
        <begin position="380"/>
        <end position="399"/>
    </location>
</feature>
<dbReference type="PANTHER" id="PTHR23331">
    <property type="entry name" value="CXYORF1"/>
    <property type="match status" value="1"/>
</dbReference>
<evidence type="ECO:0000256" key="1">
    <source>
        <dbReference type="ARBA" id="ARBA00005602"/>
    </source>
</evidence>
<dbReference type="GO" id="GO:0032456">
    <property type="term" value="P:endocytic recycling"/>
    <property type="evidence" value="ECO:0007669"/>
    <property type="project" value="TreeGrafter"/>
</dbReference>
<feature type="compositionally biased region" description="Low complexity" evidence="3">
    <location>
        <begin position="326"/>
        <end position="337"/>
    </location>
</feature>
<gene>
    <name evidence="5" type="ORF">DFA_05359</name>
</gene>
<keyword evidence="6" id="KW-1185">Reference proteome</keyword>
<feature type="compositionally biased region" description="Acidic residues" evidence="3">
    <location>
        <begin position="364"/>
        <end position="373"/>
    </location>
</feature>
<feature type="compositionally biased region" description="Polar residues" evidence="3">
    <location>
        <begin position="338"/>
        <end position="356"/>
    </location>
</feature>
<dbReference type="PANTHER" id="PTHR23331:SF1">
    <property type="entry name" value="WASH COMPLEX SUBUNIT 1"/>
    <property type="match status" value="1"/>
</dbReference>
<dbReference type="GO" id="GO:0042147">
    <property type="term" value="P:retrograde transport, endosome to Golgi"/>
    <property type="evidence" value="ECO:0007669"/>
    <property type="project" value="TreeGrafter"/>
</dbReference>
<dbReference type="OrthoDB" id="307871at2759"/>
<feature type="compositionally biased region" description="Acidic residues" evidence="3">
    <location>
        <begin position="406"/>
        <end position="415"/>
    </location>
</feature>
<dbReference type="InterPro" id="IPR028290">
    <property type="entry name" value="WASH1"/>
</dbReference>
<dbReference type="Pfam" id="PF11945">
    <property type="entry name" value="WASH_WAHD"/>
    <property type="match status" value="1"/>
</dbReference>
<dbReference type="GO" id="GO:0005769">
    <property type="term" value="C:early endosome"/>
    <property type="evidence" value="ECO:0007669"/>
    <property type="project" value="InterPro"/>
</dbReference>
<comment type="similarity">
    <text evidence="1">Belongs to the WASH1 family.</text>
</comment>
<dbReference type="GO" id="GO:0005829">
    <property type="term" value="C:cytosol"/>
    <property type="evidence" value="ECO:0007669"/>
    <property type="project" value="GOC"/>
</dbReference>
<dbReference type="STRING" id="1054147.F4PL05"/>
<dbReference type="GO" id="GO:0034314">
    <property type="term" value="P:Arp2/3 complex-mediated actin nucleation"/>
    <property type="evidence" value="ECO:0007669"/>
    <property type="project" value="InterPro"/>
</dbReference>
<evidence type="ECO:0000256" key="3">
    <source>
        <dbReference type="SAM" id="MobiDB-lite"/>
    </source>
</evidence>
<accession>F4PL05</accession>
<dbReference type="PROSITE" id="PS51082">
    <property type="entry name" value="WH2"/>
    <property type="match status" value="1"/>
</dbReference>
<dbReference type="KEGG" id="dfa:DFA_05359"/>
<dbReference type="GO" id="GO:0055037">
    <property type="term" value="C:recycling endosome"/>
    <property type="evidence" value="ECO:0007669"/>
    <property type="project" value="TreeGrafter"/>
</dbReference>
<proteinExistence type="inferred from homology"/>
<evidence type="ECO:0000259" key="4">
    <source>
        <dbReference type="PROSITE" id="PS51082"/>
    </source>
</evidence>
<protein>
    <recommendedName>
        <fullName evidence="4">WH2 domain-containing protein</fullName>
    </recommendedName>
</protein>